<dbReference type="AlphaFoldDB" id="A0A0F5ZPF0"/>
<feature type="transmembrane region" description="Helical" evidence="2">
    <location>
        <begin position="271"/>
        <end position="295"/>
    </location>
</feature>
<accession>A0A0F5ZPF0</accession>
<dbReference type="SMART" id="SM01358">
    <property type="entry name" value="HBM"/>
    <property type="match status" value="1"/>
</dbReference>
<protein>
    <recommendedName>
        <fullName evidence="3">HBM domain-containing protein</fullName>
    </recommendedName>
</protein>
<keyword evidence="2" id="KW-1133">Transmembrane helix</keyword>
<keyword evidence="2" id="KW-0812">Transmembrane</keyword>
<dbReference type="Proteomes" id="UP000243478">
    <property type="component" value="Unassembled WGS sequence"/>
</dbReference>
<feature type="domain" description="HBM" evidence="3">
    <location>
        <begin position="31"/>
        <end position="264"/>
    </location>
</feature>
<dbReference type="PATRIC" id="fig|40324.63.peg.6573"/>
<reference evidence="4 5" key="1">
    <citation type="submission" date="2015-03" db="EMBL/GenBank/DDBJ databases">
        <title>Draft genome of Stenotrophomonas maltophila isolated from urine specimen.</title>
        <authorList>
            <person name="Murugan N."/>
            <person name="Malathi J."/>
            <person name="Umashankar V."/>
            <person name="Madhavan H."/>
        </authorList>
    </citation>
    <scope>NUCLEOTIDE SEQUENCE [LARGE SCALE GENOMIC DNA]</scope>
    <source>
        <strain evidence="4 5">JMNMN1</strain>
    </source>
</reference>
<organism evidence="4 5">
    <name type="scientific">Stenotrophomonas maltophilia</name>
    <name type="common">Pseudomonas maltophilia</name>
    <name type="synonym">Xanthomonas maltophilia</name>
    <dbReference type="NCBI Taxonomy" id="40324"/>
    <lineage>
        <taxon>Bacteria</taxon>
        <taxon>Pseudomonadati</taxon>
        <taxon>Pseudomonadota</taxon>
        <taxon>Gammaproteobacteria</taxon>
        <taxon>Lysobacterales</taxon>
        <taxon>Lysobacteraceae</taxon>
        <taxon>Stenotrophomonas</taxon>
        <taxon>Stenotrophomonas maltophilia group</taxon>
    </lineage>
</organism>
<comment type="caution">
    <text evidence="4">The sequence shown here is derived from an EMBL/GenBank/DDBJ whole genome shotgun (WGS) entry which is preliminary data.</text>
</comment>
<dbReference type="EMBL" id="JZRZ01000028">
    <property type="protein sequence ID" value="KKD56855.1"/>
    <property type="molecule type" value="Genomic_DNA"/>
</dbReference>
<evidence type="ECO:0000256" key="2">
    <source>
        <dbReference type="SAM" id="Phobius"/>
    </source>
</evidence>
<sequence>MANKLKATLWICGLGLVAIAAVYAWTGHANALAARSQASYQRGSDLAASLSTRVAEARRLQTQYARSFDDADRAQLLATQKALQTDLQALRAMPMDAGRRKALQALTEAADAFSQGVAALFERVDEMGRGDAGLAAQLQQAADTLQAQVDVQQRPALALSLQKMRRQEALLLLDGDSTHADRASEEKLPFDLALAGLPADVQDTLRTGMEAYQAALLGYTAARVGLDVEAQSLLDTATGVAPALAAFQQAQVAALARAQARQQAGARTMSVVFALTLLLVAGVLITSLVLVLRAVRQPIQDTLRSPATSPTTVSNHPARLQRQR</sequence>
<evidence type="ECO:0000313" key="4">
    <source>
        <dbReference type="EMBL" id="KKD56855.1"/>
    </source>
</evidence>
<keyword evidence="2" id="KW-0472">Membrane</keyword>
<name>A0A0F5ZPF0_STEMA</name>
<feature type="region of interest" description="Disordered" evidence="1">
    <location>
        <begin position="303"/>
        <end position="324"/>
    </location>
</feature>
<feature type="compositionally biased region" description="Polar residues" evidence="1">
    <location>
        <begin position="303"/>
        <end position="315"/>
    </location>
</feature>
<evidence type="ECO:0000313" key="5">
    <source>
        <dbReference type="Proteomes" id="UP000243478"/>
    </source>
</evidence>
<evidence type="ECO:0000256" key="1">
    <source>
        <dbReference type="SAM" id="MobiDB-lite"/>
    </source>
</evidence>
<evidence type="ECO:0000259" key="3">
    <source>
        <dbReference type="SMART" id="SM01358"/>
    </source>
</evidence>
<dbReference type="InterPro" id="IPR032255">
    <property type="entry name" value="HBM"/>
</dbReference>
<proteinExistence type="predicted"/>
<gene>
    <name evidence="4" type="ORF">VM57_17710</name>
</gene>